<dbReference type="AlphaFoldDB" id="A0A9W6R8K7"/>
<keyword evidence="3" id="KW-1185">Reference proteome</keyword>
<dbReference type="RefSeq" id="WP_285489053.1">
    <property type="nucleotide sequence ID" value="NZ_BSTI01000017.1"/>
</dbReference>
<dbReference type="EMBL" id="BSTI01000017">
    <property type="protein sequence ID" value="GLY69537.1"/>
    <property type="molecule type" value="Genomic_DNA"/>
</dbReference>
<protein>
    <submittedName>
        <fullName evidence="2">Uncharacterized protein</fullName>
    </submittedName>
</protein>
<proteinExistence type="predicted"/>
<feature type="region of interest" description="Disordered" evidence="1">
    <location>
        <begin position="51"/>
        <end position="75"/>
    </location>
</feature>
<evidence type="ECO:0000313" key="2">
    <source>
        <dbReference type="EMBL" id="GLY69537.1"/>
    </source>
</evidence>
<reference evidence="2" key="1">
    <citation type="submission" date="2023-03" db="EMBL/GenBank/DDBJ databases">
        <title>Amycolatopsis taiwanensis NBRC 103393.</title>
        <authorList>
            <person name="Ichikawa N."/>
            <person name="Sato H."/>
            <person name="Tonouchi N."/>
        </authorList>
    </citation>
    <scope>NUCLEOTIDE SEQUENCE</scope>
    <source>
        <strain evidence="2">NBRC 103393</strain>
    </source>
</reference>
<name>A0A9W6R8K7_9PSEU</name>
<sequence length="219" mass="23349">MPFDPNQPRDSRGRWTKGKAAGAGVALVAGVMTAAGGADVTTSVGAALDAGSSQGTAEQKAANGRKSAQKGNESEAWQRMALKEVRREVKRGLRCAAQSYGEVRQFFLTHPCNKLDQQLFALSDTQGNVIAGSIVWVTMPSAEVAAQFKELEDNYGTGDVTPFGTEILELSHFRFSGKHYKSRLDGPLVVIAETDRLRGAPSDAMLNEVASVADVLPPL</sequence>
<evidence type="ECO:0000256" key="1">
    <source>
        <dbReference type="SAM" id="MobiDB-lite"/>
    </source>
</evidence>
<organism evidence="2 3">
    <name type="scientific">Amycolatopsis taiwanensis</name>
    <dbReference type="NCBI Taxonomy" id="342230"/>
    <lineage>
        <taxon>Bacteria</taxon>
        <taxon>Bacillati</taxon>
        <taxon>Actinomycetota</taxon>
        <taxon>Actinomycetes</taxon>
        <taxon>Pseudonocardiales</taxon>
        <taxon>Pseudonocardiaceae</taxon>
        <taxon>Amycolatopsis</taxon>
    </lineage>
</organism>
<evidence type="ECO:0000313" key="3">
    <source>
        <dbReference type="Proteomes" id="UP001165136"/>
    </source>
</evidence>
<gene>
    <name evidence="2" type="ORF">Atai01_61560</name>
</gene>
<dbReference type="Proteomes" id="UP001165136">
    <property type="component" value="Unassembled WGS sequence"/>
</dbReference>
<accession>A0A9W6R8K7</accession>
<comment type="caution">
    <text evidence="2">The sequence shown here is derived from an EMBL/GenBank/DDBJ whole genome shotgun (WGS) entry which is preliminary data.</text>
</comment>